<accession>A0AAN5CUV3</accession>
<dbReference type="AlphaFoldDB" id="A0AAN5CUV3"/>
<reference evidence="2" key="1">
    <citation type="submission" date="2022-10" db="EMBL/GenBank/DDBJ databases">
        <title>Genome assembly of Pristionchus species.</title>
        <authorList>
            <person name="Yoshida K."/>
            <person name="Sommer R.J."/>
        </authorList>
    </citation>
    <scope>NUCLEOTIDE SEQUENCE [LARGE SCALE GENOMIC DNA]</scope>
    <source>
        <strain evidence="2">RS5460</strain>
    </source>
</reference>
<evidence type="ECO:0000313" key="1">
    <source>
        <dbReference type="EMBL" id="GMR50725.1"/>
    </source>
</evidence>
<keyword evidence="2" id="KW-1185">Reference proteome</keyword>
<feature type="non-terminal residue" evidence="1">
    <location>
        <position position="1"/>
    </location>
</feature>
<evidence type="ECO:0000313" key="2">
    <source>
        <dbReference type="Proteomes" id="UP001328107"/>
    </source>
</evidence>
<sequence length="104" mass="10738">FLIESFMFTQNTFEICNSYLNNIDLMVTEEGLGLGSDGSLEALLHVVELSEASSVSVVDGSELVGDLITEDEALVTGGSSVDSLKLAAGGVVSSLGGTEVHLGE</sequence>
<dbReference type="EMBL" id="BTRK01000004">
    <property type="protein sequence ID" value="GMR50725.1"/>
    <property type="molecule type" value="Genomic_DNA"/>
</dbReference>
<protein>
    <submittedName>
        <fullName evidence="1">Uncharacterized protein</fullName>
    </submittedName>
</protein>
<proteinExistence type="predicted"/>
<feature type="non-terminal residue" evidence="1">
    <location>
        <position position="104"/>
    </location>
</feature>
<organism evidence="1 2">
    <name type="scientific">Pristionchus mayeri</name>
    <dbReference type="NCBI Taxonomy" id="1317129"/>
    <lineage>
        <taxon>Eukaryota</taxon>
        <taxon>Metazoa</taxon>
        <taxon>Ecdysozoa</taxon>
        <taxon>Nematoda</taxon>
        <taxon>Chromadorea</taxon>
        <taxon>Rhabditida</taxon>
        <taxon>Rhabditina</taxon>
        <taxon>Diplogasteromorpha</taxon>
        <taxon>Diplogasteroidea</taxon>
        <taxon>Neodiplogasteridae</taxon>
        <taxon>Pristionchus</taxon>
    </lineage>
</organism>
<comment type="caution">
    <text evidence="1">The sequence shown here is derived from an EMBL/GenBank/DDBJ whole genome shotgun (WGS) entry which is preliminary data.</text>
</comment>
<dbReference type="Proteomes" id="UP001328107">
    <property type="component" value="Unassembled WGS sequence"/>
</dbReference>
<name>A0AAN5CUV3_9BILA</name>
<gene>
    <name evidence="1" type="ORF">PMAYCL1PPCAC_20920</name>
</gene>